<dbReference type="PROSITE" id="PS50896">
    <property type="entry name" value="LISH"/>
    <property type="match status" value="1"/>
</dbReference>
<dbReference type="PANTHER" id="PTHR44376:SF8">
    <property type="entry name" value="TRANSCRIPTIONAL COREPRESSOR LEUNIG-LIKE"/>
    <property type="match status" value="1"/>
</dbReference>
<keyword evidence="3" id="KW-1185">Reference proteome</keyword>
<dbReference type="PANTHER" id="PTHR44376">
    <property type="entry name" value="TRANSCRIPTIONAL REGULATOR OF FILAMENTOUS GROWTH FLO8"/>
    <property type="match status" value="1"/>
</dbReference>
<organism evidence="2 3">
    <name type="scientific">Solanum pinnatisectum</name>
    <name type="common">tansyleaf nightshade</name>
    <dbReference type="NCBI Taxonomy" id="50273"/>
    <lineage>
        <taxon>Eukaryota</taxon>
        <taxon>Viridiplantae</taxon>
        <taxon>Streptophyta</taxon>
        <taxon>Embryophyta</taxon>
        <taxon>Tracheophyta</taxon>
        <taxon>Spermatophyta</taxon>
        <taxon>Magnoliopsida</taxon>
        <taxon>eudicotyledons</taxon>
        <taxon>Gunneridae</taxon>
        <taxon>Pentapetalae</taxon>
        <taxon>asterids</taxon>
        <taxon>lamiids</taxon>
        <taxon>Solanales</taxon>
        <taxon>Solanaceae</taxon>
        <taxon>Solanoideae</taxon>
        <taxon>Solaneae</taxon>
        <taxon>Solanum</taxon>
    </lineage>
</organism>
<keyword evidence="1" id="KW-0853">WD repeat</keyword>
<proteinExistence type="predicted"/>
<dbReference type="InterPro" id="IPR001680">
    <property type="entry name" value="WD40_rpt"/>
</dbReference>
<dbReference type="Gene3D" id="2.130.10.10">
    <property type="entry name" value="YVTN repeat-like/Quinoprotein amine dehydrogenase"/>
    <property type="match status" value="2"/>
</dbReference>
<dbReference type="PROSITE" id="PS50294">
    <property type="entry name" value="WD_REPEATS_REGION"/>
    <property type="match status" value="2"/>
</dbReference>
<sequence>MAIMASLEAQRSLELAILDYMSKRGFHRTGEAFSNEIRTNQNLVAINSPHEAFLQVWWGKFYEAYNSRFPDFPVFDVESFDKVAQSVNNVVGDNCPSNQSYASDLTGANISAESSSPDLMDPGLSALLSSFDASYLSLDLSPQRDMTSGLHLPEMSEMGDMLPLASNAGYQMQQMPTVPAEWNARVDIPGANLGGPMRMEPNLYAATNALPDLPELSDAGNNRSLQQASHQGWPSVDVGSVPPVISHQAVRPSVIVPTRKEQFPRGTSFAQQNVLPNVAVQTWDKLRLPAPASSGDLFRMLTLADSSVKDAGMLGETNLRIPENLPADQQIGGIMRSGKQPVVQEHRNQLGLQSSNKVGKEKTTVASFAAPARTQAELKGNSLKAISNLHTKTSKLLCCHFNSEGELLAAAGHDKKVLIWKLGTNNVYSGEGHAHQVTDIRFRPHSTVFATSSFDRTVKIWDAAKPSNPFQNLVGHVEHVMSTDFHPTKLGLLSSCDTSNDIRLWDVSRGECKLIFKGGSRHVRFQPQLGDFLASSSGNVINLFDVETSSIQKKLQGHVKDIRSICWHMSGKYLASVSEDSARIWSVSDGKCLYELCSGGNKFQSCTFHPGYVQVLVIGSFEFLELWNPFCQSSITQSCSAHTDIITSLAGSPLGGTIASVSHDQWIKIWT</sequence>
<comment type="caution">
    <text evidence="2">The sequence shown here is derived from an EMBL/GenBank/DDBJ whole genome shotgun (WGS) entry which is preliminary data.</text>
</comment>
<feature type="repeat" description="WD" evidence="1">
    <location>
        <begin position="389"/>
        <end position="430"/>
    </location>
</feature>
<feature type="repeat" description="WD" evidence="1">
    <location>
        <begin position="430"/>
        <end position="462"/>
    </location>
</feature>
<evidence type="ECO:0000313" key="3">
    <source>
        <dbReference type="Proteomes" id="UP001311915"/>
    </source>
</evidence>
<feature type="repeat" description="WD" evidence="1">
    <location>
        <begin position="473"/>
        <end position="515"/>
    </location>
</feature>
<dbReference type="InterPro" id="IPR036322">
    <property type="entry name" value="WD40_repeat_dom_sf"/>
</dbReference>
<dbReference type="InterPro" id="IPR044716">
    <property type="entry name" value="LEUNIG-like"/>
</dbReference>
<protein>
    <recommendedName>
        <fullName evidence="4">Transcriptional corepressor LEUNIG-like</fullName>
    </recommendedName>
</protein>
<dbReference type="Pfam" id="PF00400">
    <property type="entry name" value="WD40"/>
    <property type="match status" value="5"/>
</dbReference>
<evidence type="ECO:0008006" key="4">
    <source>
        <dbReference type="Google" id="ProtNLM"/>
    </source>
</evidence>
<dbReference type="SUPFAM" id="SSF50978">
    <property type="entry name" value="WD40 repeat-like"/>
    <property type="match status" value="1"/>
</dbReference>
<evidence type="ECO:0000256" key="1">
    <source>
        <dbReference type="PROSITE-ProRule" id="PRU00221"/>
    </source>
</evidence>
<dbReference type="InterPro" id="IPR015943">
    <property type="entry name" value="WD40/YVTN_repeat-like_dom_sf"/>
</dbReference>
<dbReference type="AlphaFoldDB" id="A0AAV9KD28"/>
<dbReference type="InterPro" id="IPR006594">
    <property type="entry name" value="LisH"/>
</dbReference>
<dbReference type="Proteomes" id="UP001311915">
    <property type="component" value="Unassembled WGS sequence"/>
</dbReference>
<dbReference type="GO" id="GO:0003714">
    <property type="term" value="F:transcription corepressor activity"/>
    <property type="evidence" value="ECO:0007669"/>
    <property type="project" value="InterPro"/>
</dbReference>
<dbReference type="SMART" id="SM00320">
    <property type="entry name" value="WD40"/>
    <property type="match status" value="7"/>
</dbReference>
<dbReference type="CDD" id="cd00200">
    <property type="entry name" value="WD40"/>
    <property type="match status" value="1"/>
</dbReference>
<dbReference type="PROSITE" id="PS50082">
    <property type="entry name" value="WD_REPEATS_2"/>
    <property type="match status" value="4"/>
</dbReference>
<accession>A0AAV9KD28</accession>
<name>A0AAV9KD28_9SOLN</name>
<dbReference type="EMBL" id="JAWPEI010000011">
    <property type="protein sequence ID" value="KAK4711164.1"/>
    <property type="molecule type" value="Genomic_DNA"/>
</dbReference>
<evidence type="ECO:0000313" key="2">
    <source>
        <dbReference type="EMBL" id="KAK4711164.1"/>
    </source>
</evidence>
<feature type="repeat" description="WD" evidence="1">
    <location>
        <begin position="639"/>
        <end position="671"/>
    </location>
</feature>
<reference evidence="2 3" key="1">
    <citation type="submission" date="2023-10" db="EMBL/GenBank/DDBJ databases">
        <title>Genome-Wide Identification Analysis in wild type Solanum Pinnatisectum Reveals Some Genes Defensing Phytophthora Infestans.</title>
        <authorList>
            <person name="Sun C."/>
        </authorList>
    </citation>
    <scope>NUCLEOTIDE SEQUENCE [LARGE SCALE GENOMIC DNA]</scope>
    <source>
        <strain evidence="2">LQN</strain>
        <tissue evidence="2">Leaf</tissue>
    </source>
</reference>
<gene>
    <name evidence="2" type="ORF">R3W88_005677</name>
</gene>